<dbReference type="EMBL" id="CP014989">
    <property type="protein sequence ID" value="ANS78683.1"/>
    <property type="molecule type" value="Genomic_DNA"/>
</dbReference>
<protein>
    <submittedName>
        <fullName evidence="2">Uncharacterized protein</fullName>
    </submittedName>
</protein>
<reference evidence="2 3" key="1">
    <citation type="submission" date="2016-03" db="EMBL/GenBank/DDBJ databases">
        <title>Shallow-sea hydrothermal system.</title>
        <authorList>
            <person name="Tang K."/>
        </authorList>
    </citation>
    <scope>NUCLEOTIDE SEQUENCE [LARGE SCALE GENOMIC DNA]</scope>
    <source>
        <strain evidence="2 3">JLT9</strain>
    </source>
</reference>
<evidence type="ECO:0000313" key="2">
    <source>
        <dbReference type="EMBL" id="ANS78683.1"/>
    </source>
</evidence>
<evidence type="ECO:0000256" key="1">
    <source>
        <dbReference type="SAM" id="MobiDB-lite"/>
    </source>
</evidence>
<proteinExistence type="predicted"/>
<feature type="region of interest" description="Disordered" evidence="1">
    <location>
        <begin position="21"/>
        <end position="50"/>
    </location>
</feature>
<gene>
    <name evidence="2" type="ORF">SGUI_1287</name>
</gene>
<accession>A0A1B1NB81</accession>
<dbReference type="AlphaFoldDB" id="A0A1B1NB81"/>
<organism evidence="2 3">
    <name type="scientific">Serinicoccus hydrothermalis</name>
    <dbReference type="NCBI Taxonomy" id="1758689"/>
    <lineage>
        <taxon>Bacteria</taxon>
        <taxon>Bacillati</taxon>
        <taxon>Actinomycetota</taxon>
        <taxon>Actinomycetes</taxon>
        <taxon>Micrococcales</taxon>
        <taxon>Ornithinimicrobiaceae</taxon>
        <taxon>Serinicoccus</taxon>
    </lineage>
</organism>
<name>A0A1B1NB81_9MICO</name>
<sequence length="50" mass="5070">MGGDDAHERISSLGAGGMVSVAAATPQRGPDLGGLAAATEEEQVRHRPEL</sequence>
<dbReference type="Proteomes" id="UP000092482">
    <property type="component" value="Chromosome"/>
</dbReference>
<dbReference type="KEGG" id="serj:SGUI_1287"/>
<keyword evidence="3" id="KW-1185">Reference proteome</keyword>
<evidence type="ECO:0000313" key="3">
    <source>
        <dbReference type="Proteomes" id="UP000092482"/>
    </source>
</evidence>